<dbReference type="AlphaFoldDB" id="A0A9P3C3Z8"/>
<reference evidence="1 2" key="1">
    <citation type="submission" date="2021-02" db="EMBL/GenBank/DDBJ databases">
        <title>Pan-genome distribution and transcriptional activeness of fungal secondary metabolism genes in Aspergillus section Fumigati.</title>
        <authorList>
            <person name="Takahashi H."/>
            <person name="Umemura M."/>
            <person name="Ninomiya A."/>
            <person name="Kusuya Y."/>
            <person name="Urayama S."/>
            <person name="Shimizu M."/>
            <person name="Watanabe A."/>
            <person name="Kamei K."/>
            <person name="Yaguchi T."/>
            <person name="Hagiwara D."/>
        </authorList>
    </citation>
    <scope>NUCLEOTIDE SEQUENCE [LARGE SCALE GENOMIC DNA]</scope>
    <source>
        <strain evidence="1 2">IFM 47045</strain>
    </source>
</reference>
<accession>A0A9P3C3Z8</accession>
<comment type="caution">
    <text evidence="1">The sequence shown here is derived from an EMBL/GenBank/DDBJ whole genome shotgun (WGS) entry which is preliminary data.</text>
</comment>
<protein>
    <submittedName>
        <fullName evidence="1">Uncharacterized protein</fullName>
    </submittedName>
</protein>
<dbReference type="EMBL" id="BOPL01000013">
    <property type="protein sequence ID" value="GIK07177.1"/>
    <property type="molecule type" value="Genomic_DNA"/>
</dbReference>
<dbReference type="Proteomes" id="UP000710440">
    <property type="component" value="Unassembled WGS sequence"/>
</dbReference>
<sequence>MKGKYNNYFRPPELSSIIRDNNTLQLEDQQLDEALEKSRKYWYQVATLAYEIRVSGLIQEFVNPRHALHRIPKLQPRSGRFHVRPFGNSPTPSLCLEGSCTWRLPADQDCDSLEKEISHLALLQVGNDTATPFSFTANAFSSWNGIGEENYTGANYLGILAIGWCYVLSAQLVEMQGEKASMRYTDYKAGYNNKDSSEVHVVDVGEVDESVARWWSAILAQNEGWKATVRRTPRREFLAPWSVSRTCEMRLSVKYGGFSSSDLTPLSSERAFEALVGFACLHGLHSQFRIALTMALTIPTHKYYGSSANLPLPRATGAKKPNTPIDVIPPVWMSLKEDLPYYMTLSCSPEVMMSTFCGAFWEHDIPCNLVSPWLHPVLNEVLGGASTPTGSDPGLLAFIGAIRQPNFSAFWIGAVASGLGPEILHRVRGGRPPLDPLAFPWTGCPQSFMDLPGSGPYSCDNPKYILRADVWRLMHLPSTEEDNLCYQYRPNTPWSPCGASLIKDCALRVMAHLKCPRHEYKYDHWEWHLEDGTRIQDRGFSEQATLAMPEKFSDIFDITAQRDFEKTSFDQIASREASLDIFRWLSVGGEGLPRESIYQDDWLREIWEEDESDINTEETDGRDLQRPIHNPADLLESWLNTVG</sequence>
<evidence type="ECO:0000313" key="2">
    <source>
        <dbReference type="Proteomes" id="UP000710440"/>
    </source>
</evidence>
<name>A0A9P3C3Z8_ASPVI</name>
<evidence type="ECO:0000313" key="1">
    <source>
        <dbReference type="EMBL" id="GIK07177.1"/>
    </source>
</evidence>
<dbReference type="GeneID" id="66930815"/>
<dbReference type="OrthoDB" id="3549294at2759"/>
<dbReference type="RefSeq" id="XP_043130363.1">
    <property type="nucleotide sequence ID" value="XM_043274428.1"/>
</dbReference>
<organism evidence="1 2">
    <name type="scientific">Aspergillus viridinutans</name>
    <dbReference type="NCBI Taxonomy" id="75553"/>
    <lineage>
        <taxon>Eukaryota</taxon>
        <taxon>Fungi</taxon>
        <taxon>Dikarya</taxon>
        <taxon>Ascomycota</taxon>
        <taxon>Pezizomycotina</taxon>
        <taxon>Eurotiomycetes</taxon>
        <taxon>Eurotiomycetidae</taxon>
        <taxon>Eurotiales</taxon>
        <taxon>Aspergillaceae</taxon>
        <taxon>Aspergillus</taxon>
        <taxon>Aspergillus subgen. Fumigati</taxon>
    </lineage>
</organism>
<proteinExistence type="predicted"/>
<gene>
    <name evidence="1" type="ORF">Aspvir_002833</name>
</gene>
<keyword evidence="2" id="KW-1185">Reference proteome</keyword>